<keyword evidence="3" id="KW-1185">Reference proteome</keyword>
<keyword evidence="1" id="KW-0472">Membrane</keyword>
<organism evidence="2 3">
    <name type="scientific">Brachionus plicatilis</name>
    <name type="common">Marine rotifer</name>
    <name type="synonym">Brachionus muelleri</name>
    <dbReference type="NCBI Taxonomy" id="10195"/>
    <lineage>
        <taxon>Eukaryota</taxon>
        <taxon>Metazoa</taxon>
        <taxon>Spiralia</taxon>
        <taxon>Gnathifera</taxon>
        <taxon>Rotifera</taxon>
        <taxon>Eurotatoria</taxon>
        <taxon>Monogononta</taxon>
        <taxon>Pseudotrocha</taxon>
        <taxon>Ploima</taxon>
        <taxon>Brachionidae</taxon>
        <taxon>Brachionus</taxon>
    </lineage>
</organism>
<dbReference type="AlphaFoldDB" id="A0A3M7T2Y0"/>
<keyword evidence="1" id="KW-0812">Transmembrane</keyword>
<dbReference type="Proteomes" id="UP000276133">
    <property type="component" value="Unassembled WGS sequence"/>
</dbReference>
<feature type="transmembrane region" description="Helical" evidence="1">
    <location>
        <begin position="80"/>
        <end position="98"/>
    </location>
</feature>
<evidence type="ECO:0000313" key="3">
    <source>
        <dbReference type="Proteomes" id="UP000276133"/>
    </source>
</evidence>
<evidence type="ECO:0000256" key="1">
    <source>
        <dbReference type="SAM" id="Phobius"/>
    </source>
</evidence>
<accession>A0A3M7T2Y0</accession>
<reference evidence="2 3" key="1">
    <citation type="journal article" date="2018" name="Sci. Rep.">
        <title>Genomic signatures of local adaptation to the degree of environmental predictability in rotifers.</title>
        <authorList>
            <person name="Franch-Gras L."/>
            <person name="Hahn C."/>
            <person name="Garcia-Roger E.M."/>
            <person name="Carmona M.J."/>
            <person name="Serra M."/>
            <person name="Gomez A."/>
        </authorList>
    </citation>
    <scope>NUCLEOTIDE SEQUENCE [LARGE SCALE GENOMIC DNA]</scope>
    <source>
        <strain evidence="2">HYR1</strain>
    </source>
</reference>
<dbReference type="EMBL" id="REGN01000399">
    <property type="protein sequence ID" value="RNA42220.1"/>
    <property type="molecule type" value="Genomic_DNA"/>
</dbReference>
<sequence length="103" mass="12155">MYFNVHFSRQGYLKKYCNKVKHTLLHNLLPLKKKIMIFFFLVIKVQESMLHFVAEEFLFNLYLNITIPQNAFGYKINKKNYNACFAFAGLPVLANVILDVPYT</sequence>
<keyword evidence="1" id="KW-1133">Transmembrane helix</keyword>
<evidence type="ECO:0000313" key="2">
    <source>
        <dbReference type="EMBL" id="RNA42220.1"/>
    </source>
</evidence>
<proteinExistence type="predicted"/>
<gene>
    <name evidence="2" type="ORF">BpHYR1_036258</name>
</gene>
<protein>
    <submittedName>
        <fullName evidence="2">Uncharacterized protein</fullName>
    </submittedName>
</protein>
<name>A0A3M7T2Y0_BRAPC</name>
<comment type="caution">
    <text evidence="2">The sequence shown here is derived from an EMBL/GenBank/DDBJ whole genome shotgun (WGS) entry which is preliminary data.</text>
</comment>